<feature type="transmembrane region" description="Helical" evidence="8">
    <location>
        <begin position="51"/>
        <end position="72"/>
    </location>
</feature>
<organism evidence="9 10">
    <name type="scientific">Aggregatibacter segnis ATCC 33393</name>
    <dbReference type="NCBI Taxonomy" id="888057"/>
    <lineage>
        <taxon>Bacteria</taxon>
        <taxon>Pseudomonadati</taxon>
        <taxon>Pseudomonadota</taxon>
        <taxon>Gammaproteobacteria</taxon>
        <taxon>Pasteurellales</taxon>
        <taxon>Pasteurellaceae</taxon>
        <taxon>Aggregatibacter</taxon>
    </lineage>
</organism>
<gene>
    <name evidence="7 9" type="primary">ftsB</name>
    <name evidence="9" type="ORF">HMPREF9064_1890</name>
</gene>
<dbReference type="GO" id="GO:0005886">
    <property type="term" value="C:plasma membrane"/>
    <property type="evidence" value="ECO:0007669"/>
    <property type="project" value="UniProtKB-SubCell"/>
</dbReference>
<dbReference type="PANTHER" id="PTHR37485:SF1">
    <property type="entry name" value="CELL DIVISION PROTEIN FTSB"/>
    <property type="match status" value="1"/>
</dbReference>
<evidence type="ECO:0000256" key="3">
    <source>
        <dbReference type="ARBA" id="ARBA00022692"/>
    </source>
</evidence>
<evidence type="ECO:0000313" key="9">
    <source>
        <dbReference type="EMBL" id="EFU66747.1"/>
    </source>
</evidence>
<evidence type="ECO:0000256" key="4">
    <source>
        <dbReference type="ARBA" id="ARBA00022989"/>
    </source>
</evidence>
<comment type="subunit">
    <text evidence="7">Part of a complex composed of FtsB, FtsL and FtsQ.</text>
</comment>
<dbReference type="AlphaFoldDB" id="E6L0I6"/>
<dbReference type="Proteomes" id="UP000032871">
    <property type="component" value="Unassembled WGS sequence"/>
</dbReference>
<dbReference type="InterPro" id="IPR023081">
    <property type="entry name" value="Cell_div_FtsB"/>
</dbReference>
<comment type="subcellular location">
    <subcellularLocation>
        <location evidence="7">Cell inner membrane</location>
        <topology evidence="7">Single-pass type II membrane protein</topology>
    </subcellularLocation>
    <text evidence="7">Localizes to the division septum.</text>
</comment>
<dbReference type="Pfam" id="PF04977">
    <property type="entry name" value="DivIC"/>
    <property type="match status" value="1"/>
</dbReference>
<proteinExistence type="inferred from homology"/>
<dbReference type="EMBL" id="AEPS01000015">
    <property type="protein sequence ID" value="EFU66747.1"/>
    <property type="molecule type" value="Genomic_DNA"/>
</dbReference>
<keyword evidence="4 7" id="KW-1133">Transmembrane helix</keyword>
<evidence type="ECO:0000256" key="7">
    <source>
        <dbReference type="HAMAP-Rule" id="MF_00599"/>
    </source>
</evidence>
<evidence type="ECO:0000313" key="10">
    <source>
        <dbReference type="Proteomes" id="UP000032871"/>
    </source>
</evidence>
<feature type="topological domain" description="Periplasmic" evidence="7">
    <location>
        <begin position="74"/>
        <end position="144"/>
    </location>
</feature>
<reference evidence="9 10" key="1">
    <citation type="submission" date="2010-12" db="EMBL/GenBank/DDBJ databases">
        <authorList>
            <person name="Muzny D."/>
            <person name="Qin X."/>
            <person name="Deng J."/>
            <person name="Jiang H."/>
            <person name="Liu Y."/>
            <person name="Qu J."/>
            <person name="Song X.-Z."/>
            <person name="Zhang L."/>
            <person name="Thornton R."/>
            <person name="Coyle M."/>
            <person name="Francisco L."/>
            <person name="Jackson L."/>
            <person name="Javaid M."/>
            <person name="Korchina V."/>
            <person name="Kovar C."/>
            <person name="Mata R."/>
            <person name="Mathew T."/>
            <person name="Ngo R."/>
            <person name="Nguyen L."/>
            <person name="Nguyen N."/>
            <person name="Okwuonu G."/>
            <person name="Ongeri F."/>
            <person name="Pham C."/>
            <person name="Simmons D."/>
            <person name="Wilczek-Boney K."/>
            <person name="Hale W."/>
            <person name="Jakkamsetti A."/>
            <person name="Pham P."/>
            <person name="Ruth R."/>
            <person name="San Lucas F."/>
            <person name="Warren J."/>
            <person name="Zhang J."/>
            <person name="Zhao Z."/>
            <person name="Zhou C."/>
            <person name="Zhu D."/>
            <person name="Lee S."/>
            <person name="Bess C."/>
            <person name="Blankenburg K."/>
            <person name="Forbes L."/>
            <person name="Fu Q."/>
            <person name="Gubbala S."/>
            <person name="Hirani K."/>
            <person name="Jayaseelan J.C."/>
            <person name="Lara F."/>
            <person name="Munidasa M."/>
            <person name="Palculict T."/>
            <person name="Patil S."/>
            <person name="Pu L.-L."/>
            <person name="Saada N."/>
            <person name="Tang L."/>
            <person name="Weissenberger G."/>
            <person name="Zhu Y."/>
            <person name="Hemphill L."/>
            <person name="Shang Y."/>
            <person name="Youmans B."/>
            <person name="Ayvaz T."/>
            <person name="Ross M."/>
            <person name="Santibanez J."/>
            <person name="Aqrawi P."/>
            <person name="Gross S."/>
            <person name="Joshi V."/>
            <person name="Fowler G."/>
            <person name="Nazareth L."/>
            <person name="Reid J."/>
            <person name="Worley K."/>
            <person name="Petrosino J."/>
            <person name="Highlander S."/>
            <person name="Gibbs R."/>
        </authorList>
    </citation>
    <scope>NUCLEOTIDE SEQUENCE [LARGE SCALE GENOMIC DNA]</scope>
    <source>
        <strain evidence="9 10">ATCC 33393</strain>
    </source>
</reference>
<comment type="function">
    <text evidence="7">Essential cell division protein. May link together the upstream cell division proteins, which are predominantly cytoplasmic, with the downstream cell division proteins, which are predominantly periplasmic.</text>
</comment>
<dbReference type="GO" id="GO:0032153">
    <property type="term" value="C:cell division site"/>
    <property type="evidence" value="ECO:0007669"/>
    <property type="project" value="UniProtKB-UniRule"/>
</dbReference>
<comment type="similarity">
    <text evidence="7">Belongs to the FtsB family.</text>
</comment>
<sequence length="144" mass="16992">MGTSQAIKNYLILLRYTSIFKKLFGAGRAISHFGTIQGKLSAIFFDSIYRFFMRLFLSLLFAVLVLFQYDFWFGKNGYWDYKNTTKEIAVHQQENEKLSQRNQIIAAEIKDLKEGVDAIEERARLQHEMVKPNETFYHIVKEHK</sequence>
<keyword evidence="7" id="KW-0997">Cell inner membrane</keyword>
<evidence type="ECO:0000256" key="6">
    <source>
        <dbReference type="ARBA" id="ARBA00023306"/>
    </source>
</evidence>
<keyword evidence="7" id="KW-0175">Coiled coil</keyword>
<feature type="topological domain" description="Cytoplasmic" evidence="7">
    <location>
        <begin position="1"/>
        <end position="55"/>
    </location>
</feature>
<evidence type="ECO:0000256" key="1">
    <source>
        <dbReference type="ARBA" id="ARBA00022475"/>
    </source>
</evidence>
<accession>E6L0I6</accession>
<comment type="caution">
    <text evidence="9">The sequence shown here is derived from an EMBL/GenBank/DDBJ whole genome shotgun (WGS) entry which is preliminary data.</text>
</comment>
<keyword evidence="6 7" id="KW-0131">Cell cycle</keyword>
<dbReference type="PANTHER" id="PTHR37485">
    <property type="entry name" value="CELL DIVISION PROTEIN FTSB"/>
    <property type="match status" value="1"/>
</dbReference>
<dbReference type="HOGENOM" id="CLU_149786_0_0_6"/>
<name>E6L0I6_9PAST</name>
<evidence type="ECO:0000256" key="8">
    <source>
        <dbReference type="SAM" id="Phobius"/>
    </source>
</evidence>
<feature type="coiled-coil region" evidence="7">
    <location>
        <begin position="81"/>
        <end position="122"/>
    </location>
</feature>
<dbReference type="GO" id="GO:0030428">
    <property type="term" value="C:cell septum"/>
    <property type="evidence" value="ECO:0007669"/>
    <property type="project" value="TreeGrafter"/>
</dbReference>
<protein>
    <recommendedName>
        <fullName evidence="7">Cell division protein FtsB</fullName>
    </recommendedName>
</protein>
<dbReference type="InterPro" id="IPR007060">
    <property type="entry name" value="FtsL/DivIC"/>
</dbReference>
<evidence type="ECO:0000256" key="5">
    <source>
        <dbReference type="ARBA" id="ARBA00023136"/>
    </source>
</evidence>
<keyword evidence="10" id="KW-1185">Reference proteome</keyword>
<dbReference type="GO" id="GO:0043093">
    <property type="term" value="P:FtsZ-dependent cytokinesis"/>
    <property type="evidence" value="ECO:0007669"/>
    <property type="project" value="UniProtKB-UniRule"/>
</dbReference>
<keyword evidence="2 7" id="KW-0132">Cell division</keyword>
<keyword evidence="1 7" id="KW-1003">Cell membrane</keyword>
<keyword evidence="5 7" id="KW-0472">Membrane</keyword>
<dbReference type="NCBIfam" id="NF002058">
    <property type="entry name" value="PRK00888.1"/>
    <property type="match status" value="1"/>
</dbReference>
<dbReference type="STRING" id="739.GCA_001059425_01509"/>
<dbReference type="HAMAP" id="MF_00599">
    <property type="entry name" value="FtsB"/>
    <property type="match status" value="1"/>
</dbReference>
<evidence type="ECO:0000256" key="2">
    <source>
        <dbReference type="ARBA" id="ARBA00022618"/>
    </source>
</evidence>
<keyword evidence="3 7" id="KW-0812">Transmembrane</keyword>